<keyword evidence="5" id="KW-0805">Transcription regulation</keyword>
<keyword evidence="1 5" id="KW-0436">Ligase</keyword>
<dbReference type="InterPro" id="IPR013196">
    <property type="entry name" value="HTH_11"/>
</dbReference>
<dbReference type="PANTHER" id="PTHR12835:SF5">
    <property type="entry name" value="BIOTIN--PROTEIN LIGASE"/>
    <property type="match status" value="1"/>
</dbReference>
<dbReference type="EMBL" id="JAENBP010000003">
    <property type="protein sequence ID" value="MBJ8349609.1"/>
    <property type="molecule type" value="Genomic_DNA"/>
</dbReference>
<accession>A0A934P9W5</accession>
<dbReference type="PANTHER" id="PTHR12835">
    <property type="entry name" value="BIOTIN PROTEIN LIGASE"/>
    <property type="match status" value="1"/>
</dbReference>
<comment type="caution">
    <text evidence="7">The sequence shown here is derived from an EMBL/GenBank/DDBJ whole genome shotgun (WGS) entry which is preliminary data.</text>
</comment>
<dbReference type="SUPFAM" id="SSF55681">
    <property type="entry name" value="Class II aaRS and biotin synthetases"/>
    <property type="match status" value="1"/>
</dbReference>
<comment type="caution">
    <text evidence="5">Lacks conserved residue(s) required for the propagation of feature annotation.</text>
</comment>
<dbReference type="GO" id="GO:0004077">
    <property type="term" value="F:biotin--[biotin carboxyl-carrier protein] ligase activity"/>
    <property type="evidence" value="ECO:0007669"/>
    <property type="project" value="UniProtKB-UniRule"/>
</dbReference>
<feature type="binding site" evidence="5">
    <location>
        <position position="179"/>
    </location>
    <ligand>
        <name>biotin</name>
        <dbReference type="ChEBI" id="CHEBI:57586"/>
    </ligand>
</feature>
<evidence type="ECO:0000256" key="4">
    <source>
        <dbReference type="ARBA" id="ARBA00023267"/>
    </source>
</evidence>
<dbReference type="Pfam" id="PF08279">
    <property type="entry name" value="HTH_11"/>
    <property type="match status" value="1"/>
</dbReference>
<evidence type="ECO:0000256" key="1">
    <source>
        <dbReference type="ARBA" id="ARBA00022598"/>
    </source>
</evidence>
<organism evidence="7 8">
    <name type="scientific">Streptococcus zalophi</name>
    <dbReference type="NCBI Taxonomy" id="640031"/>
    <lineage>
        <taxon>Bacteria</taxon>
        <taxon>Bacillati</taxon>
        <taxon>Bacillota</taxon>
        <taxon>Bacilli</taxon>
        <taxon>Lactobacillales</taxon>
        <taxon>Streptococcaceae</taxon>
        <taxon>Streptococcus</taxon>
    </lineage>
</organism>
<dbReference type="InterPro" id="IPR030855">
    <property type="entry name" value="Bifunct_BirA"/>
</dbReference>
<dbReference type="NCBIfam" id="TIGR00121">
    <property type="entry name" value="birA_ligase"/>
    <property type="match status" value="1"/>
</dbReference>
<dbReference type="EC" id="6.3.4.15" evidence="5"/>
<dbReference type="InterPro" id="IPR036390">
    <property type="entry name" value="WH_DNA-bd_sf"/>
</dbReference>
<dbReference type="GO" id="GO:0009249">
    <property type="term" value="P:protein lipoylation"/>
    <property type="evidence" value="ECO:0007669"/>
    <property type="project" value="UniProtKB-ARBA"/>
</dbReference>
<evidence type="ECO:0000313" key="7">
    <source>
        <dbReference type="EMBL" id="MBJ8349609.1"/>
    </source>
</evidence>
<feature type="binding site" evidence="5">
    <location>
        <position position="109"/>
    </location>
    <ligand>
        <name>biotin</name>
        <dbReference type="ChEBI" id="CHEBI:57586"/>
    </ligand>
</feature>
<comment type="similarity">
    <text evidence="5">Belongs to the biotin--protein ligase family.</text>
</comment>
<keyword evidence="5" id="KW-0238">DNA-binding</keyword>
<dbReference type="AlphaFoldDB" id="A0A934P9W5"/>
<dbReference type="GO" id="GO:0016740">
    <property type="term" value="F:transferase activity"/>
    <property type="evidence" value="ECO:0007669"/>
    <property type="project" value="UniProtKB-ARBA"/>
</dbReference>
<dbReference type="Pfam" id="PF03099">
    <property type="entry name" value="BPL_LplA_LipB"/>
    <property type="match status" value="1"/>
</dbReference>
<dbReference type="GO" id="GO:0005524">
    <property type="term" value="F:ATP binding"/>
    <property type="evidence" value="ECO:0007669"/>
    <property type="project" value="UniProtKB-UniRule"/>
</dbReference>
<evidence type="ECO:0000259" key="6">
    <source>
        <dbReference type="PROSITE" id="PS51733"/>
    </source>
</evidence>
<dbReference type="SUPFAM" id="SSF50037">
    <property type="entry name" value="C-terminal domain of transcriptional repressors"/>
    <property type="match status" value="1"/>
</dbReference>
<sequence>MKTYEKIFCQLSETKGFVTGEELGSHCQLSRTAIWKAIQKLEQFDVKIQSQKKRGYRLLFGDLLIPEMIEKQTGVPVILNHNSLSTQLDAKIGIQEGQKAPRLYLASNQKEAKGRFGRSFHASSGGIYMSLHIQPHVATDKQPAYTMMIASAIVKAISRLTGIETQIKWVNDIYLGQKKIAGILTEAISSVETGMITDVIIGIGINFNIKEMPKELENKATSLFSEEPSITRNQLIVEILKLFLTTPETDLIKVYKDKSFILDKQITFLEDGKTYQGVAEDITDNGALIVQLDNGKTKTLLGGDISLSSWEMRS</sequence>
<dbReference type="Gene3D" id="2.30.30.100">
    <property type="match status" value="1"/>
</dbReference>
<dbReference type="GO" id="GO:0003677">
    <property type="term" value="F:DNA binding"/>
    <property type="evidence" value="ECO:0007669"/>
    <property type="project" value="UniProtKB-UniRule"/>
</dbReference>
<reference evidence="7 8" key="1">
    <citation type="journal article" date="2021" name="Int. J. Syst. Evol. Microbiol.">
        <title>Streptococcus vicugnae sp. nov., isolated from faeces of alpacas (Vicugna pacos) and cattle (Bos taurus), Streptococcus zalophi sp. nov., and Streptococcus pacificus sp. nov., isolated from respiratory tract of California sea lions (Zalophus californianus).</title>
        <authorList>
            <person name="Volokhov D.V."/>
            <person name="Zagorodnyaya T.A."/>
            <person name="Shen Z."/>
            <person name="Blom J."/>
            <person name="Furtak V.A."/>
            <person name="Eisenberg T."/>
            <person name="Fan P."/>
            <person name="Jeong K.C."/>
            <person name="Gao Y."/>
            <person name="Zhang S."/>
            <person name="Amselle M."/>
        </authorList>
    </citation>
    <scope>NUCLEOTIDE SEQUENCE [LARGE SCALE GENOMIC DNA]</scope>
    <source>
        <strain evidence="8">CSL7508-lung</strain>
    </source>
</reference>
<dbReference type="NCBIfam" id="NF008846">
    <property type="entry name" value="PRK11886.1-1"/>
    <property type="match status" value="1"/>
</dbReference>
<dbReference type="InterPro" id="IPR045864">
    <property type="entry name" value="aa-tRNA-synth_II/BPL/LPL"/>
</dbReference>
<dbReference type="RefSeq" id="WP_199567536.1">
    <property type="nucleotide sequence ID" value="NZ_JAENBP010000003.1"/>
</dbReference>
<name>A0A934P9W5_9STRE</name>
<dbReference type="Gene3D" id="3.30.930.10">
    <property type="entry name" value="Bira Bifunctional Protein, Domain 2"/>
    <property type="match status" value="1"/>
</dbReference>
<proteinExistence type="inferred from homology"/>
<evidence type="ECO:0000256" key="3">
    <source>
        <dbReference type="ARBA" id="ARBA00022840"/>
    </source>
</evidence>
<dbReference type="Proteomes" id="UP000644875">
    <property type="component" value="Unassembled WGS sequence"/>
</dbReference>
<dbReference type="InterPro" id="IPR004408">
    <property type="entry name" value="Biotin_CoA_COase_ligase"/>
</dbReference>
<dbReference type="SUPFAM" id="SSF46785">
    <property type="entry name" value="Winged helix' DNA-binding domain"/>
    <property type="match status" value="1"/>
</dbReference>
<dbReference type="InterPro" id="IPR036388">
    <property type="entry name" value="WH-like_DNA-bd_sf"/>
</dbReference>
<keyword evidence="5" id="KW-0804">Transcription</keyword>
<keyword evidence="3 5" id="KW-0067">ATP-binding</keyword>
<comment type="catalytic activity">
    <reaction evidence="5">
        <text>biotin + L-lysyl-[protein] + ATP = N(6)-biotinyl-L-lysyl-[protein] + AMP + diphosphate + H(+)</text>
        <dbReference type="Rhea" id="RHEA:11756"/>
        <dbReference type="Rhea" id="RHEA-COMP:9752"/>
        <dbReference type="Rhea" id="RHEA-COMP:10505"/>
        <dbReference type="ChEBI" id="CHEBI:15378"/>
        <dbReference type="ChEBI" id="CHEBI:29969"/>
        <dbReference type="ChEBI" id="CHEBI:30616"/>
        <dbReference type="ChEBI" id="CHEBI:33019"/>
        <dbReference type="ChEBI" id="CHEBI:57586"/>
        <dbReference type="ChEBI" id="CHEBI:83144"/>
        <dbReference type="ChEBI" id="CHEBI:456215"/>
        <dbReference type="EC" id="6.3.4.15"/>
    </reaction>
</comment>
<dbReference type="Gene3D" id="1.10.10.10">
    <property type="entry name" value="Winged helix-like DNA-binding domain superfamily/Winged helix DNA-binding domain"/>
    <property type="match status" value="1"/>
</dbReference>
<protein>
    <recommendedName>
        <fullName evidence="5">Bifunctional ligase/repressor BirA</fullName>
    </recommendedName>
    <alternativeName>
        <fullName evidence="5">Biotin--[acetyl-CoA-carboxylase] ligase</fullName>
        <ecNumber evidence="5">6.3.4.15</ecNumber>
    </alternativeName>
    <alternativeName>
        <fullName evidence="5">Biotin--protein ligase</fullName>
    </alternativeName>
    <alternativeName>
        <fullName evidence="5">Biotin-[acetyl-CoA carboxylase] synthetase</fullName>
    </alternativeName>
</protein>
<keyword evidence="2 5" id="KW-0547">Nucleotide-binding</keyword>
<gene>
    <name evidence="5 7" type="primary">birA</name>
    <name evidence="7" type="ORF">JHK64_03050</name>
</gene>
<dbReference type="GO" id="GO:0006355">
    <property type="term" value="P:regulation of DNA-templated transcription"/>
    <property type="evidence" value="ECO:0007669"/>
    <property type="project" value="UniProtKB-UniRule"/>
</dbReference>
<dbReference type="Pfam" id="PF02237">
    <property type="entry name" value="BPL_C"/>
    <property type="match status" value="1"/>
</dbReference>
<dbReference type="PROSITE" id="PS51733">
    <property type="entry name" value="BPL_LPL_CATALYTIC"/>
    <property type="match status" value="1"/>
</dbReference>
<comment type="function">
    <text evidence="5">Acts both as a biotin--[acetyl-CoA-carboxylase] ligase and a repressor.</text>
</comment>
<keyword evidence="4 5" id="KW-0092">Biotin</keyword>
<evidence type="ECO:0000313" key="8">
    <source>
        <dbReference type="Proteomes" id="UP000644875"/>
    </source>
</evidence>
<dbReference type="InterPro" id="IPR004143">
    <property type="entry name" value="BPL_LPL_catalytic"/>
</dbReference>
<dbReference type="GO" id="GO:0005737">
    <property type="term" value="C:cytoplasm"/>
    <property type="evidence" value="ECO:0007669"/>
    <property type="project" value="TreeGrafter"/>
</dbReference>
<dbReference type="CDD" id="cd16442">
    <property type="entry name" value="BPL"/>
    <property type="match status" value="1"/>
</dbReference>
<dbReference type="InterPro" id="IPR008988">
    <property type="entry name" value="Transcriptional_repressor_C"/>
</dbReference>
<feature type="DNA-binding region" description="H-T-H motif" evidence="5">
    <location>
        <begin position="20"/>
        <end position="39"/>
    </location>
</feature>
<feature type="domain" description="BPL/LPL catalytic" evidence="6">
    <location>
        <begin position="62"/>
        <end position="251"/>
    </location>
</feature>
<evidence type="ECO:0000256" key="2">
    <source>
        <dbReference type="ARBA" id="ARBA00022741"/>
    </source>
</evidence>
<dbReference type="HAMAP" id="MF_00978">
    <property type="entry name" value="Bifunct_BirA"/>
    <property type="match status" value="1"/>
</dbReference>
<dbReference type="InterPro" id="IPR003142">
    <property type="entry name" value="BPL_C"/>
</dbReference>
<keyword evidence="5" id="KW-0678">Repressor</keyword>
<keyword evidence="8" id="KW-1185">Reference proteome</keyword>
<evidence type="ECO:0000256" key="5">
    <source>
        <dbReference type="HAMAP-Rule" id="MF_00978"/>
    </source>
</evidence>